<gene>
    <name evidence="2" type="ORF">CB5_LOCUS20448</name>
</gene>
<proteinExistence type="predicted"/>
<accession>A0A6V7Q2V6</accession>
<evidence type="ECO:0000256" key="1">
    <source>
        <dbReference type="SAM" id="SignalP"/>
    </source>
</evidence>
<feature type="chain" id="PRO_5027781062" evidence="1">
    <location>
        <begin position="29"/>
        <end position="170"/>
    </location>
</feature>
<reference evidence="2" key="1">
    <citation type="submission" date="2020-07" db="EMBL/GenBank/DDBJ databases">
        <authorList>
            <person name="Lin J."/>
        </authorList>
    </citation>
    <scope>NUCLEOTIDE SEQUENCE</scope>
</reference>
<protein>
    <submittedName>
        <fullName evidence="2">Uncharacterized protein</fullName>
    </submittedName>
</protein>
<evidence type="ECO:0000313" key="2">
    <source>
        <dbReference type="EMBL" id="CAD1837237.1"/>
    </source>
</evidence>
<name>A0A6V7Q2V6_ANACO</name>
<dbReference type="EMBL" id="LR862131">
    <property type="protein sequence ID" value="CAD1837237.1"/>
    <property type="molecule type" value="Genomic_DNA"/>
</dbReference>
<keyword evidence="1" id="KW-0732">Signal</keyword>
<organism evidence="2">
    <name type="scientific">Ananas comosus var. bracteatus</name>
    <name type="common">red pineapple</name>
    <dbReference type="NCBI Taxonomy" id="296719"/>
    <lineage>
        <taxon>Eukaryota</taxon>
        <taxon>Viridiplantae</taxon>
        <taxon>Streptophyta</taxon>
        <taxon>Embryophyta</taxon>
        <taxon>Tracheophyta</taxon>
        <taxon>Spermatophyta</taxon>
        <taxon>Magnoliopsida</taxon>
        <taxon>Liliopsida</taxon>
        <taxon>Poales</taxon>
        <taxon>Bromeliaceae</taxon>
        <taxon>Bromelioideae</taxon>
        <taxon>Ananas</taxon>
    </lineage>
</organism>
<sequence>MRTTSFSPPPHLLLLLSLEIILYGGIEGEVKQEVGNLVEKKHLDKKNFVEQEPKVLGCWVPVPERVPESRLATENGAFGFELCEAGYRYCIARAPVLEPGTGTASRGYRYTAICLLDRGSGLRVRSRGTGTLARVPVCSAVADCMCLRGLFGIVTSLFISPHPHEGPFEP</sequence>
<feature type="signal peptide" evidence="1">
    <location>
        <begin position="1"/>
        <end position="28"/>
    </location>
</feature>
<dbReference type="AlphaFoldDB" id="A0A6V7Q2V6"/>